<protein>
    <recommendedName>
        <fullName evidence="4">Lipoprotein</fullName>
    </recommendedName>
</protein>
<dbReference type="RefSeq" id="WP_131759065.1">
    <property type="nucleotide sequence ID" value="NZ_CAACUY010000067.1"/>
</dbReference>
<proteinExistence type="predicted"/>
<evidence type="ECO:0008006" key="4">
    <source>
        <dbReference type="Google" id="ProtNLM"/>
    </source>
</evidence>
<keyword evidence="1" id="KW-0732">Signal</keyword>
<dbReference type="EMBL" id="JBHTGP010000001">
    <property type="protein sequence ID" value="MFD0682880.1"/>
    <property type="molecule type" value="Genomic_DNA"/>
</dbReference>
<dbReference type="Proteomes" id="UP001597063">
    <property type="component" value="Unassembled WGS sequence"/>
</dbReference>
<sequence>MFKRHVALSVALALLPLSACTVHVGTNSTTRRHTSTKKSSSFEKRLEFNGMALQVPYTWRGETDGSRMHVVTGGDCQKQGYPEADTCRGFWLFGAEDIARGDEGGPFTPAKPFYPQSDSVPCPNAPETFQTTPQAPTAERLAQVGTGHRGDYREWDITCISPAGGAKEGGFTQRTLHLPQSRILVVDNWETAGLVTRLEQATWS</sequence>
<feature type="signal peptide" evidence="1">
    <location>
        <begin position="1"/>
        <end position="19"/>
    </location>
</feature>
<evidence type="ECO:0000313" key="2">
    <source>
        <dbReference type="EMBL" id="MFD0682880.1"/>
    </source>
</evidence>
<comment type="caution">
    <text evidence="2">The sequence shown here is derived from an EMBL/GenBank/DDBJ whole genome shotgun (WGS) entry which is preliminary data.</text>
</comment>
<feature type="chain" id="PRO_5045654233" description="Lipoprotein" evidence="1">
    <location>
        <begin position="20"/>
        <end position="204"/>
    </location>
</feature>
<reference evidence="3" key="1">
    <citation type="journal article" date="2019" name="Int. J. Syst. Evol. Microbiol.">
        <title>The Global Catalogue of Microorganisms (GCM) 10K type strain sequencing project: providing services to taxonomists for standard genome sequencing and annotation.</title>
        <authorList>
            <consortium name="The Broad Institute Genomics Platform"/>
            <consortium name="The Broad Institute Genome Sequencing Center for Infectious Disease"/>
            <person name="Wu L."/>
            <person name="Ma J."/>
        </authorList>
    </citation>
    <scope>NUCLEOTIDE SEQUENCE [LARGE SCALE GENOMIC DNA]</scope>
    <source>
        <strain evidence="3">JCM 9371</strain>
    </source>
</reference>
<gene>
    <name evidence="2" type="ORF">ACFQZM_00100</name>
</gene>
<evidence type="ECO:0000313" key="3">
    <source>
        <dbReference type="Proteomes" id="UP001597063"/>
    </source>
</evidence>
<evidence type="ECO:0000256" key="1">
    <source>
        <dbReference type="SAM" id="SignalP"/>
    </source>
</evidence>
<accession>A0ABW2XB23</accession>
<organism evidence="2 3">
    <name type="scientific">Actinomadura fibrosa</name>
    <dbReference type="NCBI Taxonomy" id="111802"/>
    <lineage>
        <taxon>Bacteria</taxon>
        <taxon>Bacillati</taxon>
        <taxon>Actinomycetota</taxon>
        <taxon>Actinomycetes</taxon>
        <taxon>Streptosporangiales</taxon>
        <taxon>Thermomonosporaceae</taxon>
        <taxon>Actinomadura</taxon>
    </lineage>
</organism>
<name>A0ABW2XB23_9ACTN</name>
<keyword evidence="3" id="KW-1185">Reference proteome</keyword>